<dbReference type="EMBL" id="CM047940">
    <property type="protein sequence ID" value="KAI9904092.1"/>
    <property type="molecule type" value="Genomic_DNA"/>
</dbReference>
<sequence length="281" mass="30691">MVHDLSTIASISQTTITDSLRSLSTNTSISTAGESIPREQRPIWISPGLKTPTWGNATSGGDLSMVCSTSIHAPLALVVSLIIDVRTYPSWNSFAPTTTITHQPKSTAPLPHCLRGSDYTDGVANNTTTLRDGTNFILDVLMDSSPEAHRPRYASGGCSPVSGGSAHHHQPRTRTSPTLVVTCLDQFERDGRIGVRIAWRIKSRMAGLLYKTERVQELLPSEDDPEGTIEYRNWETHYGMFSGSIKSLMGKSIEVGYGGWMDGLKAFAEAKSERAREMKGH</sequence>
<accession>A0ACC0VCB8</accession>
<evidence type="ECO:0000313" key="2">
    <source>
        <dbReference type="Proteomes" id="UP001163324"/>
    </source>
</evidence>
<keyword evidence="2" id="KW-1185">Reference proteome</keyword>
<gene>
    <name evidence="1" type="ORF">N3K66_000621</name>
</gene>
<dbReference type="Proteomes" id="UP001163324">
    <property type="component" value="Chromosome 1"/>
</dbReference>
<proteinExistence type="predicted"/>
<evidence type="ECO:0000313" key="1">
    <source>
        <dbReference type="EMBL" id="KAI9904092.1"/>
    </source>
</evidence>
<reference evidence="1" key="1">
    <citation type="submission" date="2022-10" db="EMBL/GenBank/DDBJ databases">
        <title>Complete Genome of Trichothecium roseum strain YXFP-22015, a Plant Pathogen Isolated from Citrus.</title>
        <authorList>
            <person name="Wang Y."/>
            <person name="Zhu L."/>
        </authorList>
    </citation>
    <scope>NUCLEOTIDE SEQUENCE</scope>
    <source>
        <strain evidence="1">YXFP-22015</strain>
    </source>
</reference>
<comment type="caution">
    <text evidence="1">The sequence shown here is derived from an EMBL/GenBank/DDBJ whole genome shotgun (WGS) entry which is preliminary data.</text>
</comment>
<protein>
    <submittedName>
        <fullName evidence="1">Uncharacterized protein</fullName>
    </submittedName>
</protein>
<name>A0ACC0VCB8_9HYPO</name>
<organism evidence="1 2">
    <name type="scientific">Trichothecium roseum</name>
    <dbReference type="NCBI Taxonomy" id="47278"/>
    <lineage>
        <taxon>Eukaryota</taxon>
        <taxon>Fungi</taxon>
        <taxon>Dikarya</taxon>
        <taxon>Ascomycota</taxon>
        <taxon>Pezizomycotina</taxon>
        <taxon>Sordariomycetes</taxon>
        <taxon>Hypocreomycetidae</taxon>
        <taxon>Hypocreales</taxon>
        <taxon>Hypocreales incertae sedis</taxon>
        <taxon>Trichothecium</taxon>
    </lineage>
</organism>